<gene>
    <name evidence="2" type="ORF">BDZ90DRAFT_765</name>
</gene>
<keyword evidence="3" id="KW-1185">Reference proteome</keyword>
<dbReference type="OrthoDB" id="5307922at2759"/>
<sequence length="567" mass="60861">MPSKRQVISPGQTRGEAPPPSPQGRRAPQSLVSNRIKLALLALILSRLIPFLSWATTAFWPVSLPDFWVPDGSTCSNLNASQVDDSVYDGKPTGGIASTKQELSFCEDAEHLVGGWVLFSCDFNRGRWNTVMGPLEDPEPRGSLWIWDARNGSEEEEEGPRVLSLSGYPKERDFHPLGTAYHEGSGRLFVVNHARDASSIEVFDLVHDRVNGAWEAHYVLSLRHPLATHTPNAIVALGATSLLVTNDHLLARRPPRDIEQLQATYRALSPDWLPSSLIAPLARLASNPLVANLAPRLETILGLGGGWVAQLRFTDDEASAAEARLVATGIPFANGLAISPDGSTLAVASTTTPGVRMYAFTAPPSGDGWAEPLGRRRGVSYDVVSTPFAPDNVAFSRTSRSPKGKESDKTPWGGAKLVVAGHANPIQLLSLARGPYDLDNEGKKQKKASSWVVAIDVVAAIEGGESEQEEDDQAPHPALRAGMARERLVAVHPPHSSSPTSSWEYRLRTLYQGSAGSANGPGVRSSTTGLLIDEEDNPAESEAEGKATFVVPGLYARGVMVCHGVSL</sequence>
<accession>A0A316UYP2</accession>
<evidence type="ECO:0000313" key="2">
    <source>
        <dbReference type="EMBL" id="PWN29908.1"/>
    </source>
</evidence>
<dbReference type="AlphaFoldDB" id="A0A316UYP2"/>
<evidence type="ECO:0000256" key="1">
    <source>
        <dbReference type="SAM" id="MobiDB-lite"/>
    </source>
</evidence>
<dbReference type="InterPro" id="IPR051288">
    <property type="entry name" value="Serum_paraoxonase/arylesterase"/>
</dbReference>
<organism evidence="2 3">
    <name type="scientific">Jaminaea rosea</name>
    <dbReference type="NCBI Taxonomy" id="1569628"/>
    <lineage>
        <taxon>Eukaryota</taxon>
        <taxon>Fungi</taxon>
        <taxon>Dikarya</taxon>
        <taxon>Basidiomycota</taxon>
        <taxon>Ustilaginomycotina</taxon>
        <taxon>Exobasidiomycetes</taxon>
        <taxon>Microstromatales</taxon>
        <taxon>Microstromatales incertae sedis</taxon>
        <taxon>Jaminaea</taxon>
    </lineage>
</organism>
<dbReference type="PANTHER" id="PTHR11799:SF30">
    <property type="entry name" value="SERUM PARAOXONASE_ARYLESTERASE 2"/>
    <property type="match status" value="1"/>
</dbReference>
<name>A0A316UYP2_9BASI</name>
<dbReference type="Gene3D" id="2.120.10.30">
    <property type="entry name" value="TolB, C-terminal domain"/>
    <property type="match status" value="2"/>
</dbReference>
<evidence type="ECO:0008006" key="4">
    <source>
        <dbReference type="Google" id="ProtNLM"/>
    </source>
</evidence>
<dbReference type="PANTHER" id="PTHR11799">
    <property type="entry name" value="PARAOXONASE"/>
    <property type="match status" value="1"/>
</dbReference>
<dbReference type="RefSeq" id="XP_025364520.1">
    <property type="nucleotide sequence ID" value="XM_025509857.1"/>
</dbReference>
<reference evidence="2 3" key="1">
    <citation type="journal article" date="2018" name="Mol. Biol. Evol.">
        <title>Broad Genomic Sampling Reveals a Smut Pathogenic Ancestry of the Fungal Clade Ustilaginomycotina.</title>
        <authorList>
            <person name="Kijpornyongpan T."/>
            <person name="Mondo S.J."/>
            <person name="Barry K."/>
            <person name="Sandor L."/>
            <person name="Lee J."/>
            <person name="Lipzen A."/>
            <person name="Pangilinan J."/>
            <person name="LaButti K."/>
            <person name="Hainaut M."/>
            <person name="Henrissat B."/>
            <person name="Grigoriev I.V."/>
            <person name="Spatafora J.W."/>
            <person name="Aime M.C."/>
        </authorList>
    </citation>
    <scope>NUCLEOTIDE SEQUENCE [LARGE SCALE GENOMIC DNA]</scope>
    <source>
        <strain evidence="2 3">MCA 5214</strain>
    </source>
</reference>
<dbReference type="Proteomes" id="UP000245884">
    <property type="component" value="Unassembled WGS sequence"/>
</dbReference>
<dbReference type="SUPFAM" id="SSF63829">
    <property type="entry name" value="Calcium-dependent phosphotriesterase"/>
    <property type="match status" value="1"/>
</dbReference>
<proteinExistence type="predicted"/>
<feature type="region of interest" description="Disordered" evidence="1">
    <location>
        <begin position="394"/>
        <end position="413"/>
    </location>
</feature>
<feature type="region of interest" description="Disordered" evidence="1">
    <location>
        <begin position="1"/>
        <end position="28"/>
    </location>
</feature>
<dbReference type="GeneID" id="37031680"/>
<dbReference type="EMBL" id="KZ819662">
    <property type="protein sequence ID" value="PWN29908.1"/>
    <property type="molecule type" value="Genomic_DNA"/>
</dbReference>
<protein>
    <recommendedName>
        <fullName evidence="4">Calcium-dependent phosphotriesterase</fullName>
    </recommendedName>
</protein>
<dbReference type="InterPro" id="IPR011042">
    <property type="entry name" value="6-blade_b-propeller_TolB-like"/>
</dbReference>
<evidence type="ECO:0000313" key="3">
    <source>
        <dbReference type="Proteomes" id="UP000245884"/>
    </source>
</evidence>